<dbReference type="Proteomes" id="UP000838412">
    <property type="component" value="Chromosome 7"/>
</dbReference>
<gene>
    <name evidence="5" type="primary">SULT1C4</name>
    <name evidence="5" type="ORF">BLAG_LOCUS21898</name>
</gene>
<dbReference type="EC" id="2.8.2.-" evidence="3"/>
<dbReference type="SUPFAM" id="SSF52540">
    <property type="entry name" value="P-loop containing nucleoside triphosphate hydrolases"/>
    <property type="match status" value="1"/>
</dbReference>
<protein>
    <recommendedName>
        <fullName evidence="3">Sulfotransferase</fullName>
        <ecNumber evidence="3">2.8.2.-</ecNumber>
    </recommendedName>
</protein>
<keyword evidence="6" id="KW-1185">Reference proteome</keyword>
<evidence type="ECO:0000313" key="5">
    <source>
        <dbReference type="EMBL" id="CAH1269168.1"/>
    </source>
</evidence>
<dbReference type="GO" id="GO:0008146">
    <property type="term" value="F:sulfotransferase activity"/>
    <property type="evidence" value="ECO:0007669"/>
    <property type="project" value="InterPro"/>
</dbReference>
<dbReference type="AlphaFoldDB" id="A0A8K0A4K5"/>
<name>A0A8K0A4K5_BRALA</name>
<evidence type="ECO:0000256" key="1">
    <source>
        <dbReference type="ARBA" id="ARBA00005771"/>
    </source>
</evidence>
<accession>A0A8K0A4K5</accession>
<dbReference type="InterPro" id="IPR000863">
    <property type="entry name" value="Sulfotransferase_dom"/>
</dbReference>
<keyword evidence="2 3" id="KW-0808">Transferase</keyword>
<dbReference type="Gene3D" id="3.40.50.300">
    <property type="entry name" value="P-loop containing nucleotide triphosphate hydrolases"/>
    <property type="match status" value="1"/>
</dbReference>
<evidence type="ECO:0000259" key="4">
    <source>
        <dbReference type="Pfam" id="PF00685"/>
    </source>
</evidence>
<dbReference type="Pfam" id="PF00685">
    <property type="entry name" value="Sulfotransfer_1"/>
    <property type="match status" value="1"/>
</dbReference>
<evidence type="ECO:0000256" key="3">
    <source>
        <dbReference type="RuleBase" id="RU361155"/>
    </source>
</evidence>
<dbReference type="PANTHER" id="PTHR11783">
    <property type="entry name" value="SULFOTRANSFERASE SULT"/>
    <property type="match status" value="1"/>
</dbReference>
<dbReference type="EMBL" id="OV696692">
    <property type="protein sequence ID" value="CAH1269168.1"/>
    <property type="molecule type" value="Genomic_DNA"/>
</dbReference>
<evidence type="ECO:0000313" key="6">
    <source>
        <dbReference type="Proteomes" id="UP000838412"/>
    </source>
</evidence>
<evidence type="ECO:0000256" key="2">
    <source>
        <dbReference type="ARBA" id="ARBA00022679"/>
    </source>
</evidence>
<dbReference type="InterPro" id="IPR027417">
    <property type="entry name" value="P-loop_NTPase"/>
</dbReference>
<comment type="similarity">
    <text evidence="1 3">Belongs to the sulfotransferase 1 family.</text>
</comment>
<sequence length="277" mass="31649">MSTPNYYKERGITFPGDIVPRSNLELVKNFDIRDDDIMIITYPKTGTWWTHQIVKQILASEGVKDETYLTDVANLIEFSIPQKGGALAELFKTAPSPRVLATHVPVEFLPSGLLGSKAKIVVVMRNPKDTAVSSFHFYKKVPQLKTPESWESFLQEFLVGDCPWGPFYDHVLGYWKLKDNHDILFLKYEDMKKDLPAEVKKLATFLGRPLSEEAMQAVVGATQFDSMKKNVGDKHGLWTRKGVIGDWKNSFSDEQSRAFDDQYRERLSNSGLEFEFE</sequence>
<dbReference type="OrthoDB" id="205623at2759"/>
<feature type="domain" description="Sulfotransferase" evidence="4">
    <location>
        <begin position="34"/>
        <end position="270"/>
    </location>
</feature>
<reference evidence="5" key="1">
    <citation type="submission" date="2022-01" db="EMBL/GenBank/DDBJ databases">
        <authorList>
            <person name="Braso-Vives M."/>
        </authorList>
    </citation>
    <scope>NUCLEOTIDE SEQUENCE</scope>
</reference>
<organism evidence="5 6">
    <name type="scientific">Branchiostoma lanceolatum</name>
    <name type="common">Common lancelet</name>
    <name type="synonym">Amphioxus lanceolatum</name>
    <dbReference type="NCBI Taxonomy" id="7740"/>
    <lineage>
        <taxon>Eukaryota</taxon>
        <taxon>Metazoa</taxon>
        <taxon>Chordata</taxon>
        <taxon>Cephalochordata</taxon>
        <taxon>Leptocardii</taxon>
        <taxon>Amphioxiformes</taxon>
        <taxon>Branchiostomatidae</taxon>
        <taxon>Branchiostoma</taxon>
    </lineage>
</organism>
<proteinExistence type="inferred from homology"/>